<dbReference type="Proteomes" id="UP000186079">
    <property type="component" value="Unassembled WGS sequence"/>
</dbReference>
<dbReference type="InterPro" id="IPR053716">
    <property type="entry name" value="Flag_assembly_chemotaxis_eff"/>
</dbReference>
<accession>A0A0B3BYP9</accession>
<dbReference type="GO" id="GO:0071973">
    <property type="term" value="P:bacterial-type flagellum-dependent cell motility"/>
    <property type="evidence" value="ECO:0007669"/>
    <property type="project" value="InterPro"/>
</dbReference>
<keyword evidence="5" id="KW-1003">Cell membrane</keyword>
<accession>A0A0B2D7M1</accession>
<dbReference type="EMBL" id="FTMC01000015">
    <property type="protein sequence ID" value="SIR14600.1"/>
    <property type="molecule type" value="Genomic_DNA"/>
</dbReference>
<keyword evidence="12" id="KW-0282">Flagellum</keyword>
<dbReference type="Gene3D" id="1.10.287.1700">
    <property type="match status" value="1"/>
</dbReference>
<reference evidence="13 15" key="2">
    <citation type="submission" date="2017-01" db="EMBL/GenBank/DDBJ databases">
        <authorList>
            <person name="Mah S.A."/>
            <person name="Swanson W.J."/>
            <person name="Moy G.W."/>
            <person name="Vacquier V.D."/>
        </authorList>
    </citation>
    <scope>NUCLEOTIDE SEQUENCE [LARGE SCALE GENOMIC DNA]</scope>
    <source>
        <strain evidence="13 15">ATCC 29606</strain>
    </source>
</reference>
<dbReference type="PANTHER" id="PTHR38786">
    <property type="entry name" value="FLAGELLAR FLIJ PROTEIN"/>
    <property type="match status" value="1"/>
</dbReference>
<dbReference type="GO" id="GO:0015031">
    <property type="term" value="P:protein transport"/>
    <property type="evidence" value="ECO:0007669"/>
    <property type="project" value="UniProtKB-KW"/>
</dbReference>
<evidence type="ECO:0000256" key="2">
    <source>
        <dbReference type="ARBA" id="ARBA00010004"/>
    </source>
</evidence>
<reference evidence="12 14" key="1">
    <citation type="submission" date="2014-11" db="EMBL/GenBank/DDBJ databases">
        <title>Genome sequence of Pseudomonas tuomuerensis JCM 14085.</title>
        <authorList>
            <person name="Shin S.-K."/>
            <person name="Yi H."/>
        </authorList>
    </citation>
    <scope>NUCLEOTIDE SEQUENCE [LARGE SCALE GENOMIC DNA]</scope>
    <source>
        <strain evidence="12 14">JCM 14085</strain>
    </source>
</reference>
<dbReference type="InterPro" id="IPR052570">
    <property type="entry name" value="FliJ"/>
</dbReference>
<dbReference type="AlphaFoldDB" id="A0A0B3BYP9"/>
<keyword evidence="12" id="KW-0969">Cilium</keyword>
<dbReference type="PATRIC" id="fig|706570.3.peg.716"/>
<dbReference type="GO" id="GO:0009288">
    <property type="term" value="C:bacterial-type flagellum"/>
    <property type="evidence" value="ECO:0007669"/>
    <property type="project" value="InterPro"/>
</dbReference>
<dbReference type="STRING" id="706570.PT85_00790"/>
<dbReference type="OrthoDB" id="7008437at2"/>
<keyword evidence="10" id="KW-1006">Bacterial flagellum protein export</keyword>
<dbReference type="InterPro" id="IPR012823">
    <property type="entry name" value="Flagell_FliJ"/>
</dbReference>
<evidence type="ECO:0000256" key="8">
    <source>
        <dbReference type="ARBA" id="ARBA00022927"/>
    </source>
</evidence>
<comment type="subcellular location">
    <subcellularLocation>
        <location evidence="1">Cell membrane</location>
        <topology evidence="1">Peripheral membrane protein</topology>
        <orientation evidence="1">Cytoplasmic side</orientation>
    </subcellularLocation>
</comment>
<evidence type="ECO:0000256" key="7">
    <source>
        <dbReference type="ARBA" id="ARBA00022795"/>
    </source>
</evidence>
<dbReference type="InterPro" id="IPR018006">
    <property type="entry name" value="Flag_FliJ_proteobac"/>
</dbReference>
<gene>
    <name evidence="12" type="ORF">PT85_00790</name>
    <name evidence="13" type="ORF">SAMN05421672_11588</name>
</gene>
<dbReference type="PIRSF" id="PIRSF019404">
    <property type="entry name" value="FliJ"/>
    <property type="match status" value="1"/>
</dbReference>
<dbReference type="PANTHER" id="PTHR38786:SF1">
    <property type="entry name" value="FLAGELLAR FLIJ PROTEIN"/>
    <property type="match status" value="1"/>
</dbReference>
<evidence type="ECO:0000313" key="12">
    <source>
        <dbReference type="EMBL" id="KHO66156.1"/>
    </source>
</evidence>
<dbReference type="Pfam" id="PF02050">
    <property type="entry name" value="FliJ"/>
    <property type="match status" value="1"/>
</dbReference>
<keyword evidence="7" id="KW-1005">Bacterial flagellum biogenesis</keyword>
<name>A0A0B3BYP9_9PSED</name>
<dbReference type="RefSeq" id="WP_027590869.1">
    <property type="nucleotide sequence ID" value="NZ_FMUP01000007.1"/>
</dbReference>
<keyword evidence="6" id="KW-0145">Chemotaxis</keyword>
<dbReference type="EMBL" id="JTAK01000001">
    <property type="protein sequence ID" value="KHO66156.1"/>
    <property type="molecule type" value="Genomic_DNA"/>
</dbReference>
<dbReference type="GO" id="GO:0044781">
    <property type="term" value="P:bacterial-type flagellum organization"/>
    <property type="evidence" value="ECO:0007669"/>
    <property type="project" value="UniProtKB-KW"/>
</dbReference>
<evidence type="ECO:0000313" key="13">
    <source>
        <dbReference type="EMBL" id="SIR14600.1"/>
    </source>
</evidence>
<evidence type="ECO:0000256" key="3">
    <source>
        <dbReference type="ARBA" id="ARBA00020392"/>
    </source>
</evidence>
<keyword evidence="9" id="KW-0472">Membrane</keyword>
<keyword evidence="4" id="KW-0813">Transport</keyword>
<keyword evidence="11" id="KW-0175">Coiled coil</keyword>
<evidence type="ECO:0000256" key="4">
    <source>
        <dbReference type="ARBA" id="ARBA00022448"/>
    </source>
</evidence>
<evidence type="ECO:0000256" key="6">
    <source>
        <dbReference type="ARBA" id="ARBA00022500"/>
    </source>
</evidence>
<protein>
    <recommendedName>
        <fullName evidence="3">Flagellar FliJ protein</fullName>
    </recommendedName>
</protein>
<dbReference type="PRINTS" id="PR01004">
    <property type="entry name" value="FLGFLIJ"/>
</dbReference>
<evidence type="ECO:0000256" key="1">
    <source>
        <dbReference type="ARBA" id="ARBA00004413"/>
    </source>
</evidence>
<evidence type="ECO:0000256" key="5">
    <source>
        <dbReference type="ARBA" id="ARBA00022475"/>
    </source>
</evidence>
<dbReference type="GO" id="GO:0005886">
    <property type="term" value="C:plasma membrane"/>
    <property type="evidence" value="ECO:0007669"/>
    <property type="project" value="UniProtKB-SubCell"/>
</dbReference>
<dbReference type="Proteomes" id="UP000030980">
    <property type="component" value="Unassembled WGS sequence"/>
</dbReference>
<evidence type="ECO:0000313" key="15">
    <source>
        <dbReference type="Proteomes" id="UP000186079"/>
    </source>
</evidence>
<keyword evidence="8" id="KW-0653">Protein transport</keyword>
<sequence>MSDRRIQRLAPVVDLATRAERDAARVLGQAQQKLLQSENQLRDLQRYLSDYQQQWLTSGRQGVSGQWMVNYQRFLGQLDTAIEQQGRSVEWNRDNLRKARERWQQCHMRLEGLRKLVQRYQDEARRVADAREQKQFDELAQRMLVRRED</sequence>
<evidence type="ECO:0000256" key="11">
    <source>
        <dbReference type="SAM" id="Coils"/>
    </source>
</evidence>
<dbReference type="NCBIfam" id="TIGR02473">
    <property type="entry name" value="flagell_FliJ"/>
    <property type="match status" value="1"/>
</dbReference>
<feature type="coiled-coil region" evidence="11">
    <location>
        <begin position="27"/>
        <end position="54"/>
    </location>
</feature>
<evidence type="ECO:0000313" key="14">
    <source>
        <dbReference type="Proteomes" id="UP000030980"/>
    </source>
</evidence>
<keyword evidence="12" id="KW-0966">Cell projection</keyword>
<evidence type="ECO:0000256" key="10">
    <source>
        <dbReference type="ARBA" id="ARBA00023225"/>
    </source>
</evidence>
<dbReference type="GO" id="GO:0006935">
    <property type="term" value="P:chemotaxis"/>
    <property type="evidence" value="ECO:0007669"/>
    <property type="project" value="UniProtKB-KW"/>
</dbReference>
<comment type="similarity">
    <text evidence="2">Belongs to the FliJ family.</text>
</comment>
<dbReference type="GO" id="GO:0003774">
    <property type="term" value="F:cytoskeletal motor activity"/>
    <property type="evidence" value="ECO:0007669"/>
    <property type="project" value="InterPro"/>
</dbReference>
<proteinExistence type="inferred from homology"/>
<keyword evidence="14" id="KW-1185">Reference proteome</keyword>
<evidence type="ECO:0000256" key="9">
    <source>
        <dbReference type="ARBA" id="ARBA00023136"/>
    </source>
</evidence>
<organism evidence="12 14">
    <name type="scientific">Pseudomonas flexibilis</name>
    <dbReference type="NCBI Taxonomy" id="706570"/>
    <lineage>
        <taxon>Bacteria</taxon>
        <taxon>Pseudomonadati</taxon>
        <taxon>Pseudomonadota</taxon>
        <taxon>Gammaproteobacteria</taxon>
        <taxon>Pseudomonadales</taxon>
        <taxon>Pseudomonadaceae</taxon>
        <taxon>Pseudomonas</taxon>
    </lineage>
</organism>